<reference evidence="1 2" key="1">
    <citation type="submission" date="2016-08" db="EMBL/GenBank/DDBJ databases">
        <title>Whole genome sequence of Pseudomonas graminis strain UASWS1507, a potential biological control agent for agriculture.</title>
        <authorList>
            <person name="Crovadore J."/>
            <person name="Calmin G."/>
            <person name="Chablais R."/>
            <person name="Cochard B."/>
            <person name="Lefort F."/>
        </authorList>
    </citation>
    <scope>NUCLEOTIDE SEQUENCE [LARGE SCALE GENOMIC DNA]</scope>
    <source>
        <strain evidence="1 2">UASWS1507</strain>
    </source>
</reference>
<dbReference type="Proteomes" id="UP000095143">
    <property type="component" value="Unassembled WGS sequence"/>
</dbReference>
<evidence type="ECO:0000313" key="1">
    <source>
        <dbReference type="EMBL" id="OCX14056.1"/>
    </source>
</evidence>
<dbReference type="EMBL" id="MDEN01000068">
    <property type="protein sequence ID" value="OCX14056.1"/>
    <property type="molecule type" value="Genomic_DNA"/>
</dbReference>
<dbReference type="AlphaFoldDB" id="A0A1C2DHC6"/>
<accession>A0A1C2DHC6</accession>
<evidence type="ECO:0000313" key="2">
    <source>
        <dbReference type="Proteomes" id="UP000095143"/>
    </source>
</evidence>
<name>A0A1C2DHC6_9PSED</name>
<protein>
    <submittedName>
        <fullName evidence="1">Uncharacterized protein</fullName>
    </submittedName>
</protein>
<sequence>MAAFHLFSCTPKACVFYGQMRREVLRVAVDAGARSVSAAAVIQIALWTDPRPKTRMRSTSNFIE</sequence>
<comment type="caution">
    <text evidence="1">The sequence shown here is derived from an EMBL/GenBank/DDBJ whole genome shotgun (WGS) entry which is preliminary data.</text>
</comment>
<proteinExistence type="predicted"/>
<gene>
    <name evidence="1" type="ORF">BBI10_21110</name>
</gene>
<organism evidence="1 2">
    <name type="scientific">Pseudomonas graminis</name>
    <dbReference type="NCBI Taxonomy" id="158627"/>
    <lineage>
        <taxon>Bacteria</taxon>
        <taxon>Pseudomonadati</taxon>
        <taxon>Pseudomonadota</taxon>
        <taxon>Gammaproteobacteria</taxon>
        <taxon>Pseudomonadales</taxon>
        <taxon>Pseudomonadaceae</taxon>
        <taxon>Pseudomonas</taxon>
    </lineage>
</organism>